<evidence type="ECO:0000313" key="16">
    <source>
        <dbReference type="Proteomes" id="UP001159405"/>
    </source>
</evidence>
<feature type="transmembrane region" description="Helical" evidence="13">
    <location>
        <begin position="227"/>
        <end position="246"/>
    </location>
</feature>
<evidence type="ECO:0000256" key="13">
    <source>
        <dbReference type="SAM" id="Phobius"/>
    </source>
</evidence>
<dbReference type="Pfam" id="PF02214">
    <property type="entry name" value="BTB_2"/>
    <property type="match status" value="1"/>
</dbReference>
<dbReference type="InterPro" id="IPR000210">
    <property type="entry name" value="BTB/POZ_dom"/>
</dbReference>
<feature type="transmembrane region" description="Helical" evidence="13">
    <location>
        <begin position="319"/>
        <end position="340"/>
    </location>
</feature>
<dbReference type="InterPro" id="IPR003131">
    <property type="entry name" value="T1-type_BTB"/>
</dbReference>
<dbReference type="PRINTS" id="PR00169">
    <property type="entry name" value="KCHANNEL"/>
</dbReference>
<feature type="transmembrane region" description="Helical" evidence="13">
    <location>
        <begin position="380"/>
        <end position="400"/>
    </location>
</feature>
<feature type="region of interest" description="Disordered" evidence="12">
    <location>
        <begin position="409"/>
        <end position="431"/>
    </location>
</feature>
<dbReference type="SUPFAM" id="SSF81324">
    <property type="entry name" value="Voltage-gated potassium channels"/>
    <property type="match status" value="1"/>
</dbReference>
<sequence>MTAMDNSISDLESWLPLGKVGLVGVCPIFNKERPFSILHRKQLNDKRIVLNVSGRKFETWDHTLKKYPATLLGSRDRESFFDSERNEYFFDADPIFFRHILNYYRHGKLHFSLEECGEIYEDELNFFRIPTDAMGLCCLEEYADASTSGSRSSESENKPPCECVPLRKTFRQKVWYTFENPQSSRTAKLVYYAIGIAIILSIVTTISETIPYGGKTLGEEYKTAFQYLDGTCVVVLTLEYLIRLFAAPNRCKFVKEFQSIVDVAAVFPFYLDLGLKSAGDFDALTILRVFRVFRVFKMSRHSSRLQALGSSIKNSSSELGFILFSFGLGVIIFATAVFYAEKDVEGTTFKSIPASMWYAIVTMTTTGYGDMSPETALGQLMGSVCCLVGTLVIALPVPILEMKMKLVQKKPADKKEEEETEEEKDEQEEQV</sequence>
<evidence type="ECO:0000256" key="3">
    <source>
        <dbReference type="ARBA" id="ARBA00022538"/>
    </source>
</evidence>
<keyword evidence="10 13" id="KW-0472">Membrane</keyword>
<keyword evidence="5" id="KW-0631">Potassium channel</keyword>
<reference evidence="15 16" key="1">
    <citation type="submission" date="2022-05" db="EMBL/GenBank/DDBJ databases">
        <authorList>
            <consortium name="Genoscope - CEA"/>
            <person name="William W."/>
        </authorList>
    </citation>
    <scope>NUCLEOTIDE SEQUENCE [LARGE SCALE GENOMIC DNA]</scope>
</reference>
<keyword evidence="11" id="KW-0407">Ion channel</keyword>
<evidence type="ECO:0000313" key="15">
    <source>
        <dbReference type="EMBL" id="CAH3036333.1"/>
    </source>
</evidence>
<keyword evidence="6" id="KW-0851">Voltage-gated channel</keyword>
<evidence type="ECO:0000256" key="5">
    <source>
        <dbReference type="ARBA" id="ARBA00022826"/>
    </source>
</evidence>
<dbReference type="InterPro" id="IPR011333">
    <property type="entry name" value="SKP1/BTB/POZ_sf"/>
</dbReference>
<dbReference type="InterPro" id="IPR027359">
    <property type="entry name" value="Volt_channel_dom_sf"/>
</dbReference>
<evidence type="ECO:0000256" key="4">
    <source>
        <dbReference type="ARBA" id="ARBA00022692"/>
    </source>
</evidence>
<dbReference type="SMART" id="SM00225">
    <property type="entry name" value="BTB"/>
    <property type="match status" value="1"/>
</dbReference>
<keyword evidence="16" id="KW-1185">Reference proteome</keyword>
<proteinExistence type="predicted"/>
<feature type="domain" description="BTB" evidence="14">
    <location>
        <begin position="46"/>
        <end position="144"/>
    </location>
</feature>
<accession>A0ABN8MUI6</accession>
<dbReference type="PRINTS" id="PR01491">
    <property type="entry name" value="KVCHANNEL"/>
</dbReference>
<feature type="compositionally biased region" description="Acidic residues" evidence="12">
    <location>
        <begin position="418"/>
        <end position="431"/>
    </location>
</feature>
<evidence type="ECO:0000256" key="7">
    <source>
        <dbReference type="ARBA" id="ARBA00022958"/>
    </source>
</evidence>
<evidence type="ECO:0000256" key="12">
    <source>
        <dbReference type="SAM" id="MobiDB-lite"/>
    </source>
</evidence>
<dbReference type="SUPFAM" id="SSF54695">
    <property type="entry name" value="POZ domain"/>
    <property type="match status" value="1"/>
</dbReference>
<dbReference type="Gene3D" id="3.30.710.10">
    <property type="entry name" value="Potassium Channel Kv1.1, Chain A"/>
    <property type="match status" value="1"/>
</dbReference>
<keyword evidence="2" id="KW-0813">Transport</keyword>
<evidence type="ECO:0000256" key="11">
    <source>
        <dbReference type="ARBA" id="ARBA00023303"/>
    </source>
</evidence>
<keyword evidence="3" id="KW-0633">Potassium transport</keyword>
<evidence type="ECO:0000256" key="10">
    <source>
        <dbReference type="ARBA" id="ARBA00023136"/>
    </source>
</evidence>
<organism evidence="15 16">
    <name type="scientific">Porites lobata</name>
    <dbReference type="NCBI Taxonomy" id="104759"/>
    <lineage>
        <taxon>Eukaryota</taxon>
        <taxon>Metazoa</taxon>
        <taxon>Cnidaria</taxon>
        <taxon>Anthozoa</taxon>
        <taxon>Hexacorallia</taxon>
        <taxon>Scleractinia</taxon>
        <taxon>Fungiina</taxon>
        <taxon>Poritidae</taxon>
        <taxon>Porites</taxon>
    </lineage>
</organism>
<evidence type="ECO:0000256" key="8">
    <source>
        <dbReference type="ARBA" id="ARBA00022989"/>
    </source>
</evidence>
<evidence type="ECO:0000256" key="2">
    <source>
        <dbReference type="ARBA" id="ARBA00022448"/>
    </source>
</evidence>
<dbReference type="PANTHER" id="PTHR11537:SF105">
    <property type="entry name" value="POTASSIUM VOLTAGE-GATED CHANNEL PROTEIN SHAL"/>
    <property type="match status" value="1"/>
</dbReference>
<evidence type="ECO:0000256" key="6">
    <source>
        <dbReference type="ARBA" id="ARBA00022882"/>
    </source>
</evidence>
<comment type="subcellular location">
    <subcellularLocation>
        <location evidence="1">Membrane</location>
        <topology evidence="1">Multi-pass membrane protein</topology>
    </subcellularLocation>
</comment>
<dbReference type="Gene3D" id="1.20.120.350">
    <property type="entry name" value="Voltage-gated potassium channels. Chain C"/>
    <property type="match status" value="1"/>
</dbReference>
<keyword evidence="8 13" id="KW-1133">Transmembrane helix</keyword>
<evidence type="ECO:0000256" key="9">
    <source>
        <dbReference type="ARBA" id="ARBA00023065"/>
    </source>
</evidence>
<dbReference type="InterPro" id="IPR028325">
    <property type="entry name" value="VG_K_chnl"/>
</dbReference>
<keyword evidence="7" id="KW-0630">Potassium</keyword>
<gene>
    <name evidence="15" type="ORF">PLOB_00030916</name>
</gene>
<feature type="transmembrane region" description="Helical" evidence="13">
    <location>
        <begin position="189"/>
        <end position="207"/>
    </location>
</feature>
<dbReference type="PANTHER" id="PTHR11537">
    <property type="entry name" value="VOLTAGE-GATED POTASSIUM CHANNEL"/>
    <property type="match status" value="1"/>
</dbReference>
<protein>
    <recommendedName>
        <fullName evidence="14">BTB domain-containing protein</fullName>
    </recommendedName>
</protein>
<dbReference type="Proteomes" id="UP001159405">
    <property type="component" value="Unassembled WGS sequence"/>
</dbReference>
<dbReference type="InterPro" id="IPR003975">
    <property type="entry name" value="K_chnl_volt-dep_Kv4"/>
</dbReference>
<keyword evidence="4 13" id="KW-0812">Transmembrane</keyword>
<name>A0ABN8MUI6_9CNID</name>
<dbReference type="Pfam" id="PF00520">
    <property type="entry name" value="Ion_trans"/>
    <property type="match status" value="1"/>
</dbReference>
<comment type="caution">
    <text evidence="15">The sequence shown here is derived from an EMBL/GenBank/DDBJ whole genome shotgun (WGS) entry which is preliminary data.</text>
</comment>
<dbReference type="InterPro" id="IPR003968">
    <property type="entry name" value="K_chnl_volt-dep_Kv"/>
</dbReference>
<dbReference type="EMBL" id="CALNXK010000004">
    <property type="protein sequence ID" value="CAH3036333.1"/>
    <property type="molecule type" value="Genomic_DNA"/>
</dbReference>
<dbReference type="InterPro" id="IPR005821">
    <property type="entry name" value="Ion_trans_dom"/>
</dbReference>
<dbReference type="Gene3D" id="1.10.287.70">
    <property type="match status" value="1"/>
</dbReference>
<evidence type="ECO:0000259" key="14">
    <source>
        <dbReference type="SMART" id="SM00225"/>
    </source>
</evidence>
<dbReference type="PRINTS" id="PR01497">
    <property type="entry name" value="SHALCHANNEL"/>
</dbReference>
<keyword evidence="9" id="KW-0406">Ion transport</keyword>
<evidence type="ECO:0000256" key="1">
    <source>
        <dbReference type="ARBA" id="ARBA00004141"/>
    </source>
</evidence>